<dbReference type="EMBL" id="CP042831">
    <property type="protein sequence ID" value="QEE50086.1"/>
    <property type="molecule type" value="Genomic_DNA"/>
</dbReference>
<dbReference type="OrthoDB" id="1353229at2"/>
<name>A0A5B9FVJ3_9FLAO</name>
<proteinExistence type="predicted"/>
<dbReference type="AlphaFoldDB" id="A0A5B9FVJ3"/>
<dbReference type="InterPro" id="IPR046558">
    <property type="entry name" value="DUF6712"/>
</dbReference>
<dbReference type="KEGG" id="fak:FUA48_11000"/>
<accession>A0A5B9FVJ3</accession>
<dbReference type="Pfam" id="PF20459">
    <property type="entry name" value="DUF6712"/>
    <property type="match status" value="1"/>
</dbReference>
<dbReference type="RefSeq" id="WP_147583574.1">
    <property type="nucleotide sequence ID" value="NZ_CP042831.1"/>
</dbReference>
<evidence type="ECO:0000313" key="2">
    <source>
        <dbReference type="Proteomes" id="UP000321222"/>
    </source>
</evidence>
<organism evidence="1 2">
    <name type="scientific">Flavobacterium alkalisoli</name>
    <dbReference type="NCBI Taxonomy" id="2602769"/>
    <lineage>
        <taxon>Bacteria</taxon>
        <taxon>Pseudomonadati</taxon>
        <taxon>Bacteroidota</taxon>
        <taxon>Flavobacteriia</taxon>
        <taxon>Flavobacteriales</taxon>
        <taxon>Flavobacteriaceae</taxon>
        <taxon>Flavobacterium</taxon>
    </lineage>
</organism>
<keyword evidence="2" id="KW-1185">Reference proteome</keyword>
<evidence type="ECO:0000313" key="1">
    <source>
        <dbReference type="EMBL" id="QEE50086.1"/>
    </source>
</evidence>
<sequence>MQLLITRNDIAQYRQISKSPNTDKLNEMILDAQIQDLAPLLGEKLYNKIVSAPQDHVELMEGSTYEYKGETYTNYGLKMVLSYFAYARHMMFSSVTDTPYSVVEKLSDTSRPADASSKKAIYTLNRDNAFKIWENVKNYLTRTSHPNFNCNGSGTPQRLRFTKIG</sequence>
<reference evidence="1 2" key="1">
    <citation type="submission" date="2019-08" db="EMBL/GenBank/DDBJ databases">
        <title>Flavobacterium alkalisoli sp. nov., isolated from rhizosphere soil of Suaeda salsa.</title>
        <authorList>
            <person name="Sun J.-Q."/>
            <person name="Xu L."/>
        </authorList>
    </citation>
    <scope>NUCLEOTIDE SEQUENCE [LARGE SCALE GENOMIC DNA]</scope>
    <source>
        <strain evidence="1 2">XS-5</strain>
    </source>
</reference>
<dbReference type="Proteomes" id="UP000321222">
    <property type="component" value="Chromosome"/>
</dbReference>
<gene>
    <name evidence="1" type="ORF">FUA48_11000</name>
</gene>
<protein>
    <submittedName>
        <fullName evidence="1">Uncharacterized protein</fullName>
    </submittedName>
</protein>